<feature type="region of interest" description="Disordered" evidence="1">
    <location>
        <begin position="85"/>
        <end position="108"/>
    </location>
</feature>
<accession>A0AA39EZQ8</accession>
<dbReference type="EMBL" id="JAQQBS010001423">
    <property type="protein sequence ID" value="KAK0160952.1"/>
    <property type="molecule type" value="Genomic_DNA"/>
</dbReference>
<reference evidence="2" key="1">
    <citation type="journal article" date="2023" name="bioRxiv">
        <title>Scaffold-level genome assemblies of two parasitoid biocontrol wasps reveal the parthenogenesis mechanism and an associated novel virus.</title>
        <authorList>
            <person name="Inwood S."/>
            <person name="Skelly J."/>
            <person name="Guhlin J."/>
            <person name="Harrop T."/>
            <person name="Goldson S."/>
            <person name="Dearden P."/>
        </authorList>
    </citation>
    <scope>NUCLEOTIDE SEQUENCE</scope>
    <source>
        <strain evidence="2">Irish</strain>
        <tissue evidence="2">Whole body</tissue>
    </source>
</reference>
<evidence type="ECO:0000313" key="2">
    <source>
        <dbReference type="EMBL" id="KAK0160952.1"/>
    </source>
</evidence>
<dbReference type="AlphaFoldDB" id="A0AA39EZQ8"/>
<keyword evidence="3" id="KW-1185">Reference proteome</keyword>
<evidence type="ECO:0000256" key="1">
    <source>
        <dbReference type="SAM" id="MobiDB-lite"/>
    </source>
</evidence>
<comment type="caution">
    <text evidence="2">The sequence shown here is derived from an EMBL/GenBank/DDBJ whole genome shotgun (WGS) entry which is preliminary data.</text>
</comment>
<dbReference type="Proteomes" id="UP001168990">
    <property type="component" value="Unassembled WGS sequence"/>
</dbReference>
<sequence>MVVAKQQQQQQQLRGLPRTYNQAIDNERDPAETTAGDQGQIYLHKDLGKMKFLLLLDQDKESPTRRSKGLPLYYNVWQLNETRASKGGKMRPTFDVASNGGHQGTCAV</sequence>
<gene>
    <name evidence="2" type="ORF">PV328_008300</name>
</gene>
<organism evidence="2 3">
    <name type="scientific">Microctonus aethiopoides</name>
    <dbReference type="NCBI Taxonomy" id="144406"/>
    <lineage>
        <taxon>Eukaryota</taxon>
        <taxon>Metazoa</taxon>
        <taxon>Ecdysozoa</taxon>
        <taxon>Arthropoda</taxon>
        <taxon>Hexapoda</taxon>
        <taxon>Insecta</taxon>
        <taxon>Pterygota</taxon>
        <taxon>Neoptera</taxon>
        <taxon>Endopterygota</taxon>
        <taxon>Hymenoptera</taxon>
        <taxon>Apocrita</taxon>
        <taxon>Ichneumonoidea</taxon>
        <taxon>Braconidae</taxon>
        <taxon>Euphorinae</taxon>
        <taxon>Microctonus</taxon>
    </lineage>
</organism>
<reference evidence="2" key="2">
    <citation type="submission" date="2023-03" db="EMBL/GenBank/DDBJ databases">
        <authorList>
            <person name="Inwood S.N."/>
            <person name="Skelly J.G."/>
            <person name="Guhlin J."/>
            <person name="Harrop T.W.R."/>
            <person name="Goldson S.G."/>
            <person name="Dearden P.K."/>
        </authorList>
    </citation>
    <scope>NUCLEOTIDE SEQUENCE</scope>
    <source>
        <strain evidence="2">Irish</strain>
        <tissue evidence="2">Whole body</tissue>
    </source>
</reference>
<feature type="region of interest" description="Disordered" evidence="1">
    <location>
        <begin position="1"/>
        <end position="38"/>
    </location>
</feature>
<feature type="compositionally biased region" description="Low complexity" evidence="1">
    <location>
        <begin position="1"/>
        <end position="12"/>
    </location>
</feature>
<evidence type="ECO:0000313" key="3">
    <source>
        <dbReference type="Proteomes" id="UP001168990"/>
    </source>
</evidence>
<name>A0AA39EZQ8_9HYME</name>
<proteinExistence type="predicted"/>
<protein>
    <submittedName>
        <fullName evidence="2">Uncharacterized protein</fullName>
    </submittedName>
</protein>